<reference evidence="3 4" key="1">
    <citation type="submission" date="2019-01" db="EMBL/GenBank/DDBJ databases">
        <title>Sequencing of cultivated peanut Arachis hypogaea provides insights into genome evolution and oil improvement.</title>
        <authorList>
            <person name="Chen X."/>
        </authorList>
    </citation>
    <scope>NUCLEOTIDE SEQUENCE [LARGE SCALE GENOMIC DNA]</scope>
    <source>
        <strain evidence="4">cv. Fuhuasheng</strain>
        <tissue evidence="3">Leaves</tissue>
    </source>
</reference>
<evidence type="ECO:0000256" key="1">
    <source>
        <dbReference type="PROSITE-ProRule" id="PRU00176"/>
    </source>
</evidence>
<dbReference type="PROSITE" id="PS50102">
    <property type="entry name" value="RRM"/>
    <property type="match status" value="1"/>
</dbReference>
<dbReference type="InterPro" id="IPR000504">
    <property type="entry name" value="RRM_dom"/>
</dbReference>
<dbReference type="SUPFAM" id="SSF54928">
    <property type="entry name" value="RNA-binding domain, RBD"/>
    <property type="match status" value="1"/>
</dbReference>
<dbReference type="GO" id="GO:0003723">
    <property type="term" value="F:RNA binding"/>
    <property type="evidence" value="ECO:0007669"/>
    <property type="project" value="UniProtKB-UniRule"/>
</dbReference>
<proteinExistence type="predicted"/>
<name>A0A444ZGU6_ARAHY</name>
<dbReference type="InterPro" id="IPR035979">
    <property type="entry name" value="RBD_domain_sf"/>
</dbReference>
<evidence type="ECO:0000313" key="3">
    <source>
        <dbReference type="EMBL" id="RYR13429.1"/>
    </source>
</evidence>
<dbReference type="AlphaFoldDB" id="A0A444ZGU6"/>
<evidence type="ECO:0000259" key="2">
    <source>
        <dbReference type="PROSITE" id="PS50102"/>
    </source>
</evidence>
<accession>A0A444ZGU6</accession>
<keyword evidence="4" id="KW-1185">Reference proteome</keyword>
<dbReference type="InterPro" id="IPR012677">
    <property type="entry name" value="Nucleotide-bd_a/b_plait_sf"/>
</dbReference>
<dbReference type="PANTHER" id="PTHR36309:SF1">
    <property type="entry name" value="RNA-BINDING (RRM_RBD_RNP MOTIFS) FAMILY PROTEIN"/>
    <property type="match status" value="1"/>
</dbReference>
<evidence type="ECO:0000313" key="4">
    <source>
        <dbReference type="Proteomes" id="UP000289738"/>
    </source>
</evidence>
<sequence length="331" mass="36991">MHTVGIRPRHTVAHPWLSGSLHRFFTSSSCFIPSSAQSATATTKHQPHESPPRIAALSFPRSLAPVTTTIRSLSPRSSPTVSLWCSRLSDSRLAHLPARSSLPSSLTVAAAGHQHVVVQCCQQRSSISASDFRMASASEKYAAFEEKVSRTVYFDNLSPQVTESVLRTAVEQFATVKSVKFIPNYLGPTNLPQCALIELDSSKKVKEVVSMISQYPFMMSGMPRPVRARPAEAEMFDDRPEKPDRKIKCCWLDPSDPDFEVAKDLKRLTRRHAVEAEYVHKLQLQEEKKLAEQQGETLNMHYKKFKLVDSIMADGTAKHLAKRYNLGVADE</sequence>
<comment type="caution">
    <text evidence="3">The sequence shown here is derived from an EMBL/GenBank/DDBJ whole genome shotgun (WGS) entry which is preliminary data.</text>
</comment>
<keyword evidence="1" id="KW-0694">RNA-binding</keyword>
<dbReference type="Proteomes" id="UP000289738">
    <property type="component" value="Chromosome B04"/>
</dbReference>
<gene>
    <name evidence="3" type="ORF">Ahy_B04g070433</name>
</gene>
<dbReference type="STRING" id="3818.A0A444ZGU6"/>
<dbReference type="Gene3D" id="3.30.70.330">
    <property type="match status" value="1"/>
</dbReference>
<dbReference type="OrthoDB" id="1913496at2759"/>
<dbReference type="CDD" id="cd00590">
    <property type="entry name" value="RRM_SF"/>
    <property type="match status" value="1"/>
</dbReference>
<protein>
    <recommendedName>
        <fullName evidence="2">RRM domain-containing protein</fullName>
    </recommendedName>
</protein>
<dbReference type="EMBL" id="SDMP01000014">
    <property type="protein sequence ID" value="RYR13429.1"/>
    <property type="molecule type" value="Genomic_DNA"/>
</dbReference>
<feature type="domain" description="RRM" evidence="2">
    <location>
        <begin position="150"/>
        <end position="233"/>
    </location>
</feature>
<organism evidence="3 4">
    <name type="scientific">Arachis hypogaea</name>
    <name type="common">Peanut</name>
    <dbReference type="NCBI Taxonomy" id="3818"/>
    <lineage>
        <taxon>Eukaryota</taxon>
        <taxon>Viridiplantae</taxon>
        <taxon>Streptophyta</taxon>
        <taxon>Embryophyta</taxon>
        <taxon>Tracheophyta</taxon>
        <taxon>Spermatophyta</taxon>
        <taxon>Magnoliopsida</taxon>
        <taxon>eudicotyledons</taxon>
        <taxon>Gunneridae</taxon>
        <taxon>Pentapetalae</taxon>
        <taxon>rosids</taxon>
        <taxon>fabids</taxon>
        <taxon>Fabales</taxon>
        <taxon>Fabaceae</taxon>
        <taxon>Papilionoideae</taxon>
        <taxon>50 kb inversion clade</taxon>
        <taxon>dalbergioids sensu lato</taxon>
        <taxon>Dalbergieae</taxon>
        <taxon>Pterocarpus clade</taxon>
        <taxon>Arachis</taxon>
    </lineage>
</organism>
<dbReference type="InterPro" id="IPR053316">
    <property type="entry name" value="Epigenetic_reg_gene_expr"/>
</dbReference>
<dbReference type="PANTHER" id="PTHR36309">
    <property type="entry name" value="RNA-BINDING (RRM/RBD/RNP MOTIFS) FAMILY PROTEIN"/>
    <property type="match status" value="1"/>
</dbReference>